<evidence type="ECO:0000313" key="2">
    <source>
        <dbReference type="EMBL" id="GGU27413.1"/>
    </source>
</evidence>
<organism evidence="2 3">
    <name type="scientific">Lentzea flava</name>
    <dbReference type="NCBI Taxonomy" id="103732"/>
    <lineage>
        <taxon>Bacteria</taxon>
        <taxon>Bacillati</taxon>
        <taxon>Actinomycetota</taxon>
        <taxon>Actinomycetes</taxon>
        <taxon>Pseudonocardiales</taxon>
        <taxon>Pseudonocardiaceae</taxon>
        <taxon>Lentzea</taxon>
    </lineage>
</organism>
<proteinExistence type="predicted"/>
<keyword evidence="1" id="KW-0732">Signal</keyword>
<feature type="chain" id="PRO_5045519346" description="Peptidase inhibitor family I36" evidence="1">
    <location>
        <begin position="24"/>
        <end position="144"/>
    </location>
</feature>
<dbReference type="RefSeq" id="WP_189253281.1">
    <property type="nucleotide sequence ID" value="NZ_BMRE01000005.1"/>
</dbReference>
<feature type="signal peptide" evidence="1">
    <location>
        <begin position="1"/>
        <end position="23"/>
    </location>
</feature>
<accession>A0ABQ2UEQ0</accession>
<dbReference type="EMBL" id="BMRE01000005">
    <property type="protein sequence ID" value="GGU27413.1"/>
    <property type="molecule type" value="Genomic_DNA"/>
</dbReference>
<sequence length="144" mass="15386">MKATIIGCAVVLMAGLPVSTAQAAEATCPTTEKKSESVRLADPGKWSYTYYVSWCVEDGKVTTITPHITHEEDSRWCVWVGSAEEAMTPVTDGSGAWNAFNMSEFSCKDAAGKPGSVNPWAVITVRPNGSSSVPRKGIGDEIEE</sequence>
<evidence type="ECO:0000256" key="1">
    <source>
        <dbReference type="SAM" id="SignalP"/>
    </source>
</evidence>
<comment type="caution">
    <text evidence="2">The sequence shown here is derived from an EMBL/GenBank/DDBJ whole genome shotgun (WGS) entry which is preliminary data.</text>
</comment>
<evidence type="ECO:0008006" key="4">
    <source>
        <dbReference type="Google" id="ProtNLM"/>
    </source>
</evidence>
<gene>
    <name evidence="2" type="ORF">GCM10010178_19530</name>
</gene>
<name>A0ABQ2UEQ0_9PSEU</name>
<keyword evidence="3" id="KW-1185">Reference proteome</keyword>
<protein>
    <recommendedName>
        <fullName evidence="4">Peptidase inhibitor family I36</fullName>
    </recommendedName>
</protein>
<reference evidence="3" key="1">
    <citation type="journal article" date="2019" name="Int. J. Syst. Evol. Microbiol.">
        <title>The Global Catalogue of Microorganisms (GCM) 10K type strain sequencing project: providing services to taxonomists for standard genome sequencing and annotation.</title>
        <authorList>
            <consortium name="The Broad Institute Genomics Platform"/>
            <consortium name="The Broad Institute Genome Sequencing Center for Infectious Disease"/>
            <person name="Wu L."/>
            <person name="Ma J."/>
        </authorList>
    </citation>
    <scope>NUCLEOTIDE SEQUENCE [LARGE SCALE GENOMIC DNA]</scope>
    <source>
        <strain evidence="3">JCM 3296</strain>
    </source>
</reference>
<evidence type="ECO:0000313" key="3">
    <source>
        <dbReference type="Proteomes" id="UP000649573"/>
    </source>
</evidence>
<dbReference type="Proteomes" id="UP000649573">
    <property type="component" value="Unassembled WGS sequence"/>
</dbReference>